<dbReference type="PANTHER" id="PTHR46720:SF1">
    <property type="entry name" value="HYDROXYLASE, PUTATIVE (AFU_ORTHOLOGUE AFUA_8G06050)-RELATED"/>
    <property type="match status" value="1"/>
</dbReference>
<evidence type="ECO:0000313" key="6">
    <source>
        <dbReference type="EMBL" id="ORY45506.1"/>
    </source>
</evidence>
<keyword evidence="2" id="KW-0274">FAD</keyword>
<evidence type="ECO:0000259" key="5">
    <source>
        <dbReference type="Pfam" id="PF01494"/>
    </source>
</evidence>
<keyword evidence="1" id="KW-0285">Flavoprotein</keyword>
<dbReference type="InterPro" id="IPR036188">
    <property type="entry name" value="FAD/NAD-bd_sf"/>
</dbReference>
<sequence length="418" mass="45553">MHAIIAGSGLVGAATALALHQVGIQSTLYDQVDLVQATLASNGLPVAVEFGDSGGSVLLGSTALRVLRELGLLDEVLVSAHPSPVSHYFKIDGTSAIALDVVNAVKNSGEADPTLQTPVQILRSKSWNRTFTGKKLVAYNETEQGVNVQFADGTFATGDFLVGADGIHSATRRSIFGDSCKAEFTGVIGHIGVVRIKEHNIALKETCAFYIDRNKKQMVCTFKMSEELAAVQMMTFNDPQPVVGEEYRPVPDLPKESTRLADLLAEWGVPKNIESMMRNSFRISPAAIYDLPDLASYHKGRVIIIGDAAHGMVPNAGLGLLTGLEDVGVLLELFRRFKEPKDLPQVFSLYSQLRVPRGQEAAKRSRDMAKQYYSGSQIVGHFMLRVAFFLFNYNLVKVHSVYDFRDVVDKAVLGLASH</sequence>
<dbReference type="InterPro" id="IPR051104">
    <property type="entry name" value="FAD_monoxygenase"/>
</dbReference>
<dbReference type="PRINTS" id="PR00420">
    <property type="entry name" value="RNGMNOXGNASE"/>
</dbReference>
<evidence type="ECO:0000256" key="2">
    <source>
        <dbReference type="ARBA" id="ARBA00022827"/>
    </source>
</evidence>
<evidence type="ECO:0000256" key="3">
    <source>
        <dbReference type="ARBA" id="ARBA00023002"/>
    </source>
</evidence>
<evidence type="ECO:0000256" key="4">
    <source>
        <dbReference type="SAM" id="SignalP"/>
    </source>
</evidence>
<keyword evidence="4" id="KW-0732">Signal</keyword>
<feature type="domain" description="FAD-binding" evidence="5">
    <location>
        <begin position="3"/>
        <end position="364"/>
    </location>
</feature>
<comment type="caution">
    <text evidence="6">The sequence shown here is derived from an EMBL/GenBank/DDBJ whole genome shotgun (WGS) entry which is preliminary data.</text>
</comment>
<dbReference type="Pfam" id="PF01494">
    <property type="entry name" value="FAD_binding_3"/>
    <property type="match status" value="1"/>
</dbReference>
<dbReference type="AlphaFoldDB" id="A0A1Y2CF04"/>
<gene>
    <name evidence="6" type="ORF">BCR33DRAFT_849782</name>
</gene>
<evidence type="ECO:0000256" key="1">
    <source>
        <dbReference type="ARBA" id="ARBA00022630"/>
    </source>
</evidence>
<dbReference type="SUPFAM" id="SSF51905">
    <property type="entry name" value="FAD/NAD(P)-binding domain"/>
    <property type="match status" value="1"/>
</dbReference>
<dbReference type="STRING" id="329046.A0A1Y2CF04"/>
<dbReference type="PANTHER" id="PTHR46720">
    <property type="entry name" value="HYDROXYLASE, PUTATIVE (AFU_ORTHOLOGUE AFUA_3G01460)-RELATED"/>
    <property type="match status" value="1"/>
</dbReference>
<protein>
    <submittedName>
        <fullName evidence="6">FAD/NAD(P)-binding domain-containing protein</fullName>
    </submittedName>
</protein>
<keyword evidence="7" id="KW-1185">Reference proteome</keyword>
<organism evidence="6 7">
    <name type="scientific">Rhizoclosmatium globosum</name>
    <dbReference type="NCBI Taxonomy" id="329046"/>
    <lineage>
        <taxon>Eukaryota</taxon>
        <taxon>Fungi</taxon>
        <taxon>Fungi incertae sedis</taxon>
        <taxon>Chytridiomycota</taxon>
        <taxon>Chytridiomycota incertae sedis</taxon>
        <taxon>Chytridiomycetes</taxon>
        <taxon>Chytridiales</taxon>
        <taxon>Chytriomycetaceae</taxon>
        <taxon>Rhizoclosmatium</taxon>
    </lineage>
</organism>
<feature type="chain" id="PRO_5012101485" evidence="4">
    <location>
        <begin position="17"/>
        <end position="418"/>
    </location>
</feature>
<name>A0A1Y2CF04_9FUNG</name>
<dbReference type="Proteomes" id="UP000193642">
    <property type="component" value="Unassembled WGS sequence"/>
</dbReference>
<dbReference type="GO" id="GO:0071949">
    <property type="term" value="F:FAD binding"/>
    <property type="evidence" value="ECO:0007669"/>
    <property type="project" value="InterPro"/>
</dbReference>
<dbReference type="EMBL" id="MCGO01000019">
    <property type="protein sequence ID" value="ORY45506.1"/>
    <property type="molecule type" value="Genomic_DNA"/>
</dbReference>
<feature type="signal peptide" evidence="4">
    <location>
        <begin position="1"/>
        <end position="16"/>
    </location>
</feature>
<dbReference type="GO" id="GO:0016491">
    <property type="term" value="F:oxidoreductase activity"/>
    <property type="evidence" value="ECO:0007669"/>
    <property type="project" value="UniProtKB-KW"/>
</dbReference>
<dbReference type="GO" id="GO:0044550">
    <property type="term" value="P:secondary metabolite biosynthetic process"/>
    <property type="evidence" value="ECO:0007669"/>
    <property type="project" value="TreeGrafter"/>
</dbReference>
<proteinExistence type="predicted"/>
<accession>A0A1Y2CF04</accession>
<keyword evidence="3" id="KW-0560">Oxidoreductase</keyword>
<evidence type="ECO:0000313" key="7">
    <source>
        <dbReference type="Proteomes" id="UP000193642"/>
    </source>
</evidence>
<reference evidence="6 7" key="1">
    <citation type="submission" date="2016-07" db="EMBL/GenBank/DDBJ databases">
        <title>Pervasive Adenine N6-methylation of Active Genes in Fungi.</title>
        <authorList>
            <consortium name="DOE Joint Genome Institute"/>
            <person name="Mondo S.J."/>
            <person name="Dannebaum R.O."/>
            <person name="Kuo R.C."/>
            <person name="Labutti K."/>
            <person name="Haridas S."/>
            <person name="Kuo A."/>
            <person name="Salamov A."/>
            <person name="Ahrendt S.R."/>
            <person name="Lipzen A."/>
            <person name="Sullivan W."/>
            <person name="Andreopoulos W.B."/>
            <person name="Clum A."/>
            <person name="Lindquist E."/>
            <person name="Daum C."/>
            <person name="Ramamoorthy G.K."/>
            <person name="Gryganskyi A."/>
            <person name="Culley D."/>
            <person name="Magnuson J.K."/>
            <person name="James T.Y."/>
            <person name="O'Malley M.A."/>
            <person name="Stajich J.E."/>
            <person name="Spatafora J.W."/>
            <person name="Visel A."/>
            <person name="Grigoriev I.V."/>
        </authorList>
    </citation>
    <scope>NUCLEOTIDE SEQUENCE [LARGE SCALE GENOMIC DNA]</scope>
    <source>
        <strain evidence="6 7">JEL800</strain>
    </source>
</reference>
<dbReference type="OrthoDB" id="655030at2759"/>
<dbReference type="Gene3D" id="3.50.50.60">
    <property type="entry name" value="FAD/NAD(P)-binding domain"/>
    <property type="match status" value="1"/>
</dbReference>
<dbReference type="InterPro" id="IPR002938">
    <property type="entry name" value="FAD-bd"/>
</dbReference>